<dbReference type="GO" id="GO:0016405">
    <property type="term" value="F:CoA-ligase activity"/>
    <property type="evidence" value="ECO:0007669"/>
    <property type="project" value="TreeGrafter"/>
</dbReference>
<evidence type="ECO:0000256" key="1">
    <source>
        <dbReference type="ARBA" id="ARBA00006432"/>
    </source>
</evidence>
<accession>A0A9P8Y7Z2</accession>
<dbReference type="GeneID" id="70181291"/>
<dbReference type="Proteomes" id="UP000756346">
    <property type="component" value="Unassembled WGS sequence"/>
</dbReference>
<dbReference type="InterPro" id="IPR042099">
    <property type="entry name" value="ANL_N_sf"/>
</dbReference>
<dbReference type="OrthoDB" id="1898221at2759"/>
<evidence type="ECO:0000259" key="3">
    <source>
        <dbReference type="Pfam" id="PF00501"/>
    </source>
</evidence>
<dbReference type="EMBL" id="JAGTJQ010000006">
    <property type="protein sequence ID" value="KAH7029841.1"/>
    <property type="molecule type" value="Genomic_DNA"/>
</dbReference>
<dbReference type="Gene3D" id="3.40.50.12780">
    <property type="entry name" value="N-terminal domain of ligase-like"/>
    <property type="match status" value="2"/>
</dbReference>
<evidence type="ECO:0000259" key="4">
    <source>
        <dbReference type="Pfam" id="PF13193"/>
    </source>
</evidence>
<dbReference type="Pfam" id="PF13193">
    <property type="entry name" value="AMP-binding_C"/>
    <property type="match status" value="1"/>
</dbReference>
<dbReference type="PANTHER" id="PTHR24096">
    <property type="entry name" value="LONG-CHAIN-FATTY-ACID--COA LIGASE"/>
    <property type="match status" value="1"/>
</dbReference>
<comment type="similarity">
    <text evidence="1">Belongs to the ATP-dependent AMP-binding enzyme family.</text>
</comment>
<dbReference type="InterPro" id="IPR045851">
    <property type="entry name" value="AMP-bd_C_sf"/>
</dbReference>
<organism evidence="5 6">
    <name type="scientific">Microdochium trichocladiopsis</name>
    <dbReference type="NCBI Taxonomy" id="1682393"/>
    <lineage>
        <taxon>Eukaryota</taxon>
        <taxon>Fungi</taxon>
        <taxon>Dikarya</taxon>
        <taxon>Ascomycota</taxon>
        <taxon>Pezizomycotina</taxon>
        <taxon>Sordariomycetes</taxon>
        <taxon>Xylariomycetidae</taxon>
        <taxon>Xylariales</taxon>
        <taxon>Microdochiaceae</taxon>
        <taxon>Microdochium</taxon>
    </lineage>
</organism>
<dbReference type="PANTHER" id="PTHR24096:SF149">
    <property type="entry name" value="AMP-BINDING DOMAIN-CONTAINING PROTEIN-RELATED"/>
    <property type="match status" value="1"/>
</dbReference>
<keyword evidence="2" id="KW-0436">Ligase</keyword>
<comment type="caution">
    <text evidence="5">The sequence shown here is derived from an EMBL/GenBank/DDBJ whole genome shotgun (WGS) entry which is preliminary data.</text>
</comment>
<name>A0A9P8Y7Z2_9PEZI</name>
<feature type="domain" description="AMP-dependent synthetase/ligase" evidence="3">
    <location>
        <begin position="100"/>
        <end position="310"/>
    </location>
</feature>
<dbReference type="RefSeq" id="XP_046012129.1">
    <property type="nucleotide sequence ID" value="XM_046151745.1"/>
</dbReference>
<dbReference type="SUPFAM" id="SSF56801">
    <property type="entry name" value="Acetyl-CoA synthetase-like"/>
    <property type="match status" value="1"/>
</dbReference>
<dbReference type="InterPro" id="IPR025110">
    <property type="entry name" value="AMP-bd_C"/>
</dbReference>
<evidence type="ECO:0000313" key="6">
    <source>
        <dbReference type="Proteomes" id="UP000756346"/>
    </source>
</evidence>
<dbReference type="InterPro" id="IPR020845">
    <property type="entry name" value="AMP-binding_CS"/>
</dbReference>
<reference evidence="5" key="1">
    <citation type="journal article" date="2021" name="Nat. Commun.">
        <title>Genetic determinants of endophytism in the Arabidopsis root mycobiome.</title>
        <authorList>
            <person name="Mesny F."/>
            <person name="Miyauchi S."/>
            <person name="Thiergart T."/>
            <person name="Pickel B."/>
            <person name="Atanasova L."/>
            <person name="Karlsson M."/>
            <person name="Huettel B."/>
            <person name="Barry K.W."/>
            <person name="Haridas S."/>
            <person name="Chen C."/>
            <person name="Bauer D."/>
            <person name="Andreopoulos W."/>
            <person name="Pangilinan J."/>
            <person name="LaButti K."/>
            <person name="Riley R."/>
            <person name="Lipzen A."/>
            <person name="Clum A."/>
            <person name="Drula E."/>
            <person name="Henrissat B."/>
            <person name="Kohler A."/>
            <person name="Grigoriev I.V."/>
            <person name="Martin F.M."/>
            <person name="Hacquard S."/>
        </authorList>
    </citation>
    <scope>NUCLEOTIDE SEQUENCE</scope>
    <source>
        <strain evidence="5">MPI-CAGE-CH-0230</strain>
    </source>
</reference>
<dbReference type="Gene3D" id="3.30.300.30">
    <property type="match status" value="1"/>
</dbReference>
<keyword evidence="6" id="KW-1185">Reference proteome</keyword>
<feature type="domain" description="AMP-binding enzyme C-terminal" evidence="4">
    <location>
        <begin position="362"/>
        <end position="442"/>
    </location>
</feature>
<evidence type="ECO:0000313" key="5">
    <source>
        <dbReference type="EMBL" id="KAH7029841.1"/>
    </source>
</evidence>
<evidence type="ECO:0000256" key="2">
    <source>
        <dbReference type="ARBA" id="ARBA00022598"/>
    </source>
</evidence>
<proteinExistence type="inferred from homology"/>
<protein>
    <submittedName>
        <fullName evidence="5">Luciferin 4-monooxygenase</fullName>
    </submittedName>
</protein>
<dbReference type="InterPro" id="IPR000873">
    <property type="entry name" value="AMP-dep_synth/lig_dom"/>
</dbReference>
<gene>
    <name evidence="5" type="ORF">B0I36DRAFT_291613</name>
</gene>
<sequence>MGNQRIYRSPYPTPHVPTDLSIPQFLLQSNPDDVPADKVVLEDFDEHGKSITYGQLRNQAALQASALKQQYDLKEGDVVGLFGSPLQPPGFTSRDNRTIPAGIIFSSGTSGAPKAVLLSHHSLIAKLLVLRATNPFNHNAYTREVFFPSFAHIYGIVSGVLLPAWTGGYVVAMPRFEFDGYVRRCADIRATLLRLVPATAARLAADPVVRGLALGTVRSVMCSGASLPAETIAGMRKVLHPEIVVLNGYGMSEGTISLQREGQAHKAGSIGRPAAGAEIRIVGDDGSDVAPGSDNDGECYVRSPTLFMGYKDNAGETADTLDQDGWLHTGDVVKIDRDGDMWLTGRKKELIKYKGNQVAPAELEGILLEHELVVDAGVCGLIKNGVELPAACVVLAGHEATADKEAVLRKLQAHLHERVAPYKRLRGGIFAVQELPRGSTGKLLRRSLPKVIARLGRARPRL</sequence>
<dbReference type="AlphaFoldDB" id="A0A9P8Y7Z2"/>
<dbReference type="Pfam" id="PF00501">
    <property type="entry name" value="AMP-binding"/>
    <property type="match status" value="1"/>
</dbReference>
<dbReference type="PROSITE" id="PS00455">
    <property type="entry name" value="AMP_BINDING"/>
    <property type="match status" value="1"/>
</dbReference>